<comment type="caution">
    <text evidence="1">The sequence shown here is derived from an EMBL/GenBank/DDBJ whole genome shotgun (WGS) entry which is preliminary data.</text>
</comment>
<accession>A0A4Y2NS22</accession>
<dbReference type="AlphaFoldDB" id="A0A4Y2NS22"/>
<gene>
    <name evidence="1" type="ORF">AVEN_34027_1</name>
</gene>
<name>A0A4Y2NS22_ARAVE</name>
<reference evidence="1 2" key="1">
    <citation type="journal article" date="2019" name="Sci. Rep.">
        <title>Orb-weaving spider Araneus ventricosus genome elucidates the spidroin gene catalogue.</title>
        <authorList>
            <person name="Kono N."/>
            <person name="Nakamura H."/>
            <person name="Ohtoshi R."/>
            <person name="Moran D.A.P."/>
            <person name="Shinohara A."/>
            <person name="Yoshida Y."/>
            <person name="Fujiwara M."/>
            <person name="Mori M."/>
            <person name="Tomita M."/>
            <person name="Arakawa K."/>
        </authorList>
    </citation>
    <scope>NUCLEOTIDE SEQUENCE [LARGE SCALE GENOMIC DNA]</scope>
</reference>
<evidence type="ECO:0000313" key="1">
    <source>
        <dbReference type="EMBL" id="GBN42131.1"/>
    </source>
</evidence>
<sequence>MNLGICNYYKSGKSAKELVLHVSQKSFHEINAVVSNTDSNARFPSANPFILQKEIKEKVNIFKVITNMSNSRKGKIIFSMEDPICAAQLLSLHKISNASVYTDIIWENINSRFLVYDVPVSITMEDSANELSDANNIELIEMRCFVKQNDRQDASPPTKL</sequence>
<evidence type="ECO:0000313" key="2">
    <source>
        <dbReference type="Proteomes" id="UP000499080"/>
    </source>
</evidence>
<keyword evidence="2" id="KW-1185">Reference proteome</keyword>
<protein>
    <submittedName>
        <fullName evidence="1">Uncharacterized protein</fullName>
    </submittedName>
</protein>
<proteinExistence type="predicted"/>
<dbReference type="EMBL" id="BGPR01289169">
    <property type="protein sequence ID" value="GBN42131.1"/>
    <property type="molecule type" value="Genomic_DNA"/>
</dbReference>
<organism evidence="1 2">
    <name type="scientific">Araneus ventricosus</name>
    <name type="common">Orbweaver spider</name>
    <name type="synonym">Epeira ventricosa</name>
    <dbReference type="NCBI Taxonomy" id="182803"/>
    <lineage>
        <taxon>Eukaryota</taxon>
        <taxon>Metazoa</taxon>
        <taxon>Ecdysozoa</taxon>
        <taxon>Arthropoda</taxon>
        <taxon>Chelicerata</taxon>
        <taxon>Arachnida</taxon>
        <taxon>Araneae</taxon>
        <taxon>Araneomorphae</taxon>
        <taxon>Entelegynae</taxon>
        <taxon>Araneoidea</taxon>
        <taxon>Araneidae</taxon>
        <taxon>Araneus</taxon>
    </lineage>
</organism>
<dbReference type="Proteomes" id="UP000499080">
    <property type="component" value="Unassembled WGS sequence"/>
</dbReference>